<proteinExistence type="predicted"/>
<dbReference type="Gene3D" id="3.40.1080.10">
    <property type="entry name" value="Glutaconate Coenzyme A-transferase"/>
    <property type="match status" value="1"/>
</dbReference>
<dbReference type="EC" id="2.8.3.8" evidence="1"/>
<comment type="caution">
    <text evidence="1">The sequence shown here is derived from an EMBL/GenBank/DDBJ whole genome shotgun (WGS) entry which is preliminary data.</text>
</comment>
<evidence type="ECO:0000313" key="1">
    <source>
        <dbReference type="EMBL" id="MPM33848.1"/>
    </source>
</evidence>
<dbReference type="GO" id="GO:0008775">
    <property type="term" value="F:acetate CoA-transferase activity"/>
    <property type="evidence" value="ECO:0007669"/>
    <property type="project" value="UniProtKB-EC"/>
</dbReference>
<dbReference type="SUPFAM" id="SSF100950">
    <property type="entry name" value="NagB/RpiA/CoA transferase-like"/>
    <property type="match status" value="1"/>
</dbReference>
<dbReference type="AlphaFoldDB" id="A0A644Z0M7"/>
<organism evidence="1">
    <name type="scientific">bioreactor metagenome</name>
    <dbReference type="NCBI Taxonomy" id="1076179"/>
    <lineage>
        <taxon>unclassified sequences</taxon>
        <taxon>metagenomes</taxon>
        <taxon>ecological metagenomes</taxon>
    </lineage>
</organism>
<reference evidence="1" key="1">
    <citation type="submission" date="2019-08" db="EMBL/GenBank/DDBJ databases">
        <authorList>
            <person name="Kucharzyk K."/>
            <person name="Murdoch R.W."/>
            <person name="Higgins S."/>
            <person name="Loffler F."/>
        </authorList>
    </citation>
    <scope>NUCLEOTIDE SEQUENCE</scope>
</reference>
<keyword evidence="1" id="KW-0808">Transferase</keyword>
<protein>
    <submittedName>
        <fullName evidence="1">Acetate CoA-transferase YdiF</fullName>
        <ecNumber evidence="1">2.8.3.8</ecNumber>
    </submittedName>
</protein>
<dbReference type="EMBL" id="VSSQ01006783">
    <property type="protein sequence ID" value="MPM33848.1"/>
    <property type="molecule type" value="Genomic_DNA"/>
</dbReference>
<dbReference type="InterPro" id="IPR037171">
    <property type="entry name" value="NagB/RpiA_transferase-like"/>
</dbReference>
<accession>A0A644Z0M7</accession>
<name>A0A644Z0M7_9ZZZZ</name>
<sequence>MLTELAPGVDLQRDILDQMEFKPLIAPDLRLMDERLFRPEKMGLGV</sequence>
<gene>
    <name evidence="1" type="primary">ydiF_1</name>
    <name evidence="1" type="ORF">SDC9_80429</name>
</gene>